<dbReference type="Proteomes" id="UP001285921">
    <property type="component" value="Unassembled WGS sequence"/>
</dbReference>
<dbReference type="RefSeq" id="WP_317979742.1">
    <property type="nucleotide sequence ID" value="NZ_BTCL01000005.1"/>
</dbReference>
<keyword evidence="1" id="KW-0812">Transmembrane</keyword>
<comment type="caution">
    <text evidence="2">The sequence shown here is derived from an EMBL/GenBank/DDBJ whole genome shotgun (WGS) entry which is preliminary data.</text>
</comment>
<evidence type="ECO:0000256" key="1">
    <source>
        <dbReference type="SAM" id="Phobius"/>
    </source>
</evidence>
<name>A0ABQ6NKW4_9BACL</name>
<dbReference type="NCBIfam" id="NF041644">
    <property type="entry name" value="CBO0543_fam"/>
    <property type="match status" value="1"/>
</dbReference>
<keyword evidence="1" id="KW-0472">Membrane</keyword>
<evidence type="ECO:0000313" key="2">
    <source>
        <dbReference type="EMBL" id="GMK44807.1"/>
    </source>
</evidence>
<accession>A0ABQ6NKW4</accession>
<feature type="transmembrane region" description="Helical" evidence="1">
    <location>
        <begin position="155"/>
        <end position="174"/>
    </location>
</feature>
<gene>
    <name evidence="2" type="ORF">PghCCS26_19350</name>
</gene>
<feature type="transmembrane region" description="Helical" evidence="1">
    <location>
        <begin position="64"/>
        <end position="81"/>
    </location>
</feature>
<keyword evidence="3" id="KW-1185">Reference proteome</keyword>
<protein>
    <submittedName>
        <fullName evidence="2">Uncharacterized protein</fullName>
    </submittedName>
</protein>
<sequence>MDKEKIADLIDENYYKIEELLDQKMQIWSDYVVFSGLWWLGVMLSIVPWILWILLRNKQSTDRILYAGFLTTILALTLDVLGDQYGFWHYRFNVIPLIPTYFPWDVTLMPVGVMFLIQIKPAVSPFLKALVFALLTSYAAEPFIHWLGIYQPTKWHHTYSVPIQFGIYLLAHYFSRRQKFQELA</sequence>
<organism evidence="2 3">
    <name type="scientific">Paenibacillus glycanilyticus</name>
    <dbReference type="NCBI Taxonomy" id="126569"/>
    <lineage>
        <taxon>Bacteria</taxon>
        <taxon>Bacillati</taxon>
        <taxon>Bacillota</taxon>
        <taxon>Bacilli</taxon>
        <taxon>Bacillales</taxon>
        <taxon>Paenibacillaceae</taxon>
        <taxon>Paenibacillus</taxon>
    </lineage>
</organism>
<dbReference type="EMBL" id="BTCL01000005">
    <property type="protein sequence ID" value="GMK44807.1"/>
    <property type="molecule type" value="Genomic_DNA"/>
</dbReference>
<keyword evidence="1" id="KW-1133">Transmembrane helix</keyword>
<feature type="transmembrane region" description="Helical" evidence="1">
    <location>
        <begin position="129"/>
        <end position="149"/>
    </location>
</feature>
<feature type="transmembrane region" description="Helical" evidence="1">
    <location>
        <begin position="101"/>
        <end position="117"/>
    </location>
</feature>
<feature type="transmembrane region" description="Helical" evidence="1">
    <location>
        <begin position="31"/>
        <end position="52"/>
    </location>
</feature>
<reference evidence="2 3" key="1">
    <citation type="submission" date="2023-05" db="EMBL/GenBank/DDBJ databases">
        <title>Draft genome of Paenibacillus sp. CCS26.</title>
        <authorList>
            <person name="Akita H."/>
            <person name="Shinto Y."/>
            <person name="Kimura Z."/>
        </authorList>
    </citation>
    <scope>NUCLEOTIDE SEQUENCE [LARGE SCALE GENOMIC DNA]</scope>
    <source>
        <strain evidence="2 3">CCS26</strain>
    </source>
</reference>
<evidence type="ECO:0000313" key="3">
    <source>
        <dbReference type="Proteomes" id="UP001285921"/>
    </source>
</evidence>
<proteinExistence type="predicted"/>
<dbReference type="InterPro" id="IPR048147">
    <property type="entry name" value="CBO0543-like"/>
</dbReference>